<accession>R7VKJ7</accession>
<dbReference type="EnsemblMetazoa" id="CapteT215203">
    <property type="protein sequence ID" value="CapteP215203"/>
    <property type="gene ID" value="CapteG215203"/>
</dbReference>
<reference evidence="2" key="3">
    <citation type="submission" date="2015-06" db="UniProtKB">
        <authorList>
            <consortium name="EnsemblMetazoa"/>
        </authorList>
    </citation>
    <scope>IDENTIFICATION</scope>
</reference>
<evidence type="ECO:0000313" key="1">
    <source>
        <dbReference type="EMBL" id="ELU17431.1"/>
    </source>
</evidence>
<dbReference type="AlphaFoldDB" id="R7VKJ7"/>
<reference evidence="3" key="1">
    <citation type="submission" date="2012-12" db="EMBL/GenBank/DDBJ databases">
        <authorList>
            <person name="Hellsten U."/>
            <person name="Grimwood J."/>
            <person name="Chapman J.A."/>
            <person name="Shapiro H."/>
            <person name="Aerts A."/>
            <person name="Otillar R.P."/>
            <person name="Terry A.Y."/>
            <person name="Boore J.L."/>
            <person name="Simakov O."/>
            <person name="Marletaz F."/>
            <person name="Cho S.-J."/>
            <person name="Edsinger-Gonzales E."/>
            <person name="Havlak P."/>
            <person name="Kuo D.-H."/>
            <person name="Larsson T."/>
            <person name="Lv J."/>
            <person name="Arendt D."/>
            <person name="Savage R."/>
            <person name="Osoegawa K."/>
            <person name="de Jong P."/>
            <person name="Lindberg D.R."/>
            <person name="Seaver E.C."/>
            <person name="Weisblat D.A."/>
            <person name="Putnam N.H."/>
            <person name="Grigoriev I.V."/>
            <person name="Rokhsar D.S."/>
        </authorList>
    </citation>
    <scope>NUCLEOTIDE SEQUENCE</scope>
    <source>
        <strain evidence="3">I ESC-2004</strain>
    </source>
</reference>
<name>R7VKJ7_CAPTE</name>
<keyword evidence="3" id="KW-1185">Reference proteome</keyword>
<proteinExistence type="predicted"/>
<reference evidence="1 3" key="2">
    <citation type="journal article" date="2013" name="Nature">
        <title>Insights into bilaterian evolution from three spiralian genomes.</title>
        <authorList>
            <person name="Simakov O."/>
            <person name="Marletaz F."/>
            <person name="Cho S.J."/>
            <person name="Edsinger-Gonzales E."/>
            <person name="Havlak P."/>
            <person name="Hellsten U."/>
            <person name="Kuo D.H."/>
            <person name="Larsson T."/>
            <person name="Lv J."/>
            <person name="Arendt D."/>
            <person name="Savage R."/>
            <person name="Osoegawa K."/>
            <person name="de Jong P."/>
            <person name="Grimwood J."/>
            <person name="Chapman J.A."/>
            <person name="Shapiro H."/>
            <person name="Aerts A."/>
            <person name="Otillar R.P."/>
            <person name="Terry A.Y."/>
            <person name="Boore J.L."/>
            <person name="Grigoriev I.V."/>
            <person name="Lindberg D.R."/>
            <person name="Seaver E.C."/>
            <person name="Weisblat D.A."/>
            <person name="Putnam N.H."/>
            <person name="Rokhsar D.S."/>
        </authorList>
    </citation>
    <scope>NUCLEOTIDE SEQUENCE</scope>
    <source>
        <strain evidence="1 3">I ESC-2004</strain>
    </source>
</reference>
<sequence length="136" mass="15418">MTTFNQLLHQFDQFAIIACATRTPVVLKRFEWSLGGGIPPDEAKDERGRCPEAIVPSDQSSGQRRHFVGARQTGAVIYTEQQKERNAIPPKTPQMKCEIMKSATKNHESKKFGVSAHTRGQWNSVRSMYRASKPEW</sequence>
<organism evidence="1">
    <name type="scientific">Capitella teleta</name>
    <name type="common">Polychaete worm</name>
    <dbReference type="NCBI Taxonomy" id="283909"/>
    <lineage>
        <taxon>Eukaryota</taxon>
        <taxon>Metazoa</taxon>
        <taxon>Spiralia</taxon>
        <taxon>Lophotrochozoa</taxon>
        <taxon>Annelida</taxon>
        <taxon>Polychaeta</taxon>
        <taxon>Sedentaria</taxon>
        <taxon>Scolecida</taxon>
        <taxon>Capitellidae</taxon>
        <taxon>Capitella</taxon>
    </lineage>
</organism>
<dbReference type="HOGENOM" id="CLU_1877379_0_0_1"/>
<evidence type="ECO:0000313" key="3">
    <source>
        <dbReference type="Proteomes" id="UP000014760"/>
    </source>
</evidence>
<evidence type="ECO:0000313" key="2">
    <source>
        <dbReference type="EnsemblMetazoa" id="CapteP215203"/>
    </source>
</evidence>
<protein>
    <submittedName>
        <fullName evidence="1 2">Uncharacterized protein</fullName>
    </submittedName>
</protein>
<dbReference type="EMBL" id="KB292506">
    <property type="protein sequence ID" value="ELU17431.1"/>
    <property type="molecule type" value="Genomic_DNA"/>
</dbReference>
<dbReference type="EMBL" id="AMQN01000538">
    <property type="status" value="NOT_ANNOTATED_CDS"/>
    <property type="molecule type" value="Genomic_DNA"/>
</dbReference>
<dbReference type="Proteomes" id="UP000014760">
    <property type="component" value="Unassembled WGS sequence"/>
</dbReference>
<gene>
    <name evidence="1" type="ORF">CAPTEDRAFT_215203</name>
</gene>